<feature type="compositionally biased region" description="Polar residues" evidence="1">
    <location>
        <begin position="278"/>
        <end position="294"/>
    </location>
</feature>
<dbReference type="InterPro" id="IPR027417">
    <property type="entry name" value="P-loop_NTPase"/>
</dbReference>
<feature type="region of interest" description="Disordered" evidence="1">
    <location>
        <begin position="274"/>
        <end position="302"/>
    </location>
</feature>
<evidence type="ECO:0008006" key="4">
    <source>
        <dbReference type="Google" id="ProtNLM"/>
    </source>
</evidence>
<dbReference type="Gene3D" id="3.40.50.300">
    <property type="entry name" value="P-loop containing nucleotide triphosphate hydrolases"/>
    <property type="match status" value="1"/>
</dbReference>
<gene>
    <name evidence="2" type="ORF">FRACA_3860002</name>
</gene>
<dbReference type="Proteomes" id="UP000234331">
    <property type="component" value="Unassembled WGS sequence"/>
</dbReference>
<protein>
    <recommendedName>
        <fullName evidence="4">MinD-like ATPase involved in chromosome partitioning or flagellar assembly</fullName>
    </recommendedName>
</protein>
<accession>A0A2I2KW49</accession>
<dbReference type="AlphaFoldDB" id="A0A2I2KW49"/>
<dbReference type="RefSeq" id="WP_133150785.1">
    <property type="nucleotide sequence ID" value="NZ_FZMO01000319.1"/>
</dbReference>
<evidence type="ECO:0000313" key="2">
    <source>
        <dbReference type="EMBL" id="SNQ49878.1"/>
    </source>
</evidence>
<keyword evidence="3" id="KW-1185">Reference proteome</keyword>
<organism evidence="2 3">
    <name type="scientific">Frankia canadensis</name>
    <dbReference type="NCBI Taxonomy" id="1836972"/>
    <lineage>
        <taxon>Bacteria</taxon>
        <taxon>Bacillati</taxon>
        <taxon>Actinomycetota</taxon>
        <taxon>Actinomycetes</taxon>
        <taxon>Frankiales</taxon>
        <taxon>Frankiaceae</taxon>
        <taxon>Frankia</taxon>
    </lineage>
</organism>
<evidence type="ECO:0000256" key="1">
    <source>
        <dbReference type="SAM" id="MobiDB-lite"/>
    </source>
</evidence>
<dbReference type="EMBL" id="FZMO01000319">
    <property type="protein sequence ID" value="SNQ49878.1"/>
    <property type="molecule type" value="Genomic_DNA"/>
</dbReference>
<sequence>MSGLVAVGAVKGSPGVTTTALGLAAGWPMRPGGAPVVAVEADPSGGDVLGWYELPGSIGLVSWAAQARSGQLGLSGHVQRLPGGVEVVAAPVEATAARGAVEVLTGTGAIRAAADTVTVVADVGRVDPWSAAAPVVAVCDLLVILARPVPVELARVVGREADLTAAGRRECVLLLVGEPAWPLDRVAESVGLPVAGVLPEDPRGAGLIAGRPGGRRAPGPLARAYGLVARGLAEQLADRRVPLPPLPAVPDALALPRGTTGASAGRTAAVLVPGASSPEAQTQEGSGWVPSTTVRHGRGERR</sequence>
<dbReference type="SUPFAM" id="SSF52540">
    <property type="entry name" value="P-loop containing nucleoside triphosphate hydrolases"/>
    <property type="match status" value="1"/>
</dbReference>
<name>A0A2I2KW49_9ACTN</name>
<reference evidence="2 3" key="1">
    <citation type="submission" date="2017-06" db="EMBL/GenBank/DDBJ databases">
        <authorList>
            <person name="Kim H.J."/>
            <person name="Triplett B.A."/>
        </authorList>
    </citation>
    <scope>NUCLEOTIDE SEQUENCE [LARGE SCALE GENOMIC DNA]</scope>
    <source>
        <strain evidence="2">FRACA_ARgP5</strain>
    </source>
</reference>
<dbReference type="OrthoDB" id="5243870at2"/>
<proteinExistence type="predicted"/>
<evidence type="ECO:0000313" key="3">
    <source>
        <dbReference type="Proteomes" id="UP000234331"/>
    </source>
</evidence>